<comment type="caution">
    <text evidence="2">The sequence shown here is derived from an EMBL/GenBank/DDBJ whole genome shotgun (WGS) entry which is preliminary data.</text>
</comment>
<evidence type="ECO:0008006" key="4">
    <source>
        <dbReference type="Google" id="ProtNLM"/>
    </source>
</evidence>
<dbReference type="Proteomes" id="UP001499986">
    <property type="component" value="Unassembled WGS sequence"/>
</dbReference>
<accession>A0ABN3IYK0</accession>
<organism evidence="2 3">
    <name type="scientific">Streptomyces coeruleofuscus</name>
    <dbReference type="NCBI Taxonomy" id="66879"/>
    <lineage>
        <taxon>Bacteria</taxon>
        <taxon>Bacillati</taxon>
        <taxon>Actinomycetota</taxon>
        <taxon>Actinomycetes</taxon>
        <taxon>Kitasatosporales</taxon>
        <taxon>Streptomycetaceae</taxon>
        <taxon>Streptomyces</taxon>
    </lineage>
</organism>
<proteinExistence type="predicted"/>
<feature type="region of interest" description="Disordered" evidence="1">
    <location>
        <begin position="95"/>
        <end position="115"/>
    </location>
</feature>
<protein>
    <recommendedName>
        <fullName evidence="4">Integrase</fullName>
    </recommendedName>
</protein>
<reference evidence="2 3" key="1">
    <citation type="journal article" date="2019" name="Int. J. Syst. Evol. Microbiol.">
        <title>The Global Catalogue of Microorganisms (GCM) 10K type strain sequencing project: providing services to taxonomists for standard genome sequencing and annotation.</title>
        <authorList>
            <consortium name="The Broad Institute Genomics Platform"/>
            <consortium name="The Broad Institute Genome Sequencing Center for Infectious Disease"/>
            <person name="Wu L."/>
            <person name="Ma J."/>
        </authorList>
    </citation>
    <scope>NUCLEOTIDE SEQUENCE [LARGE SCALE GENOMIC DNA]</scope>
    <source>
        <strain evidence="2 3">JCM 4358</strain>
    </source>
</reference>
<sequence>MFDEDVIRHYQEHLEHRRQIRPTDEYRDTTADEWTEFEEHFDRRKVGLGSCGRPYGIPCQHEHACIRCPLLHVNPRMLAGLSELEADLLHETQRRAQRPAVHLGIPARRRPQESD</sequence>
<gene>
    <name evidence="2" type="ORF">GCM10010255_66010</name>
</gene>
<evidence type="ECO:0000313" key="2">
    <source>
        <dbReference type="EMBL" id="GAA2417595.1"/>
    </source>
</evidence>
<keyword evidence="3" id="KW-1185">Reference proteome</keyword>
<evidence type="ECO:0000256" key="1">
    <source>
        <dbReference type="SAM" id="MobiDB-lite"/>
    </source>
</evidence>
<evidence type="ECO:0000313" key="3">
    <source>
        <dbReference type="Proteomes" id="UP001499986"/>
    </source>
</evidence>
<dbReference type="EMBL" id="BAAASE010000010">
    <property type="protein sequence ID" value="GAA2417595.1"/>
    <property type="molecule type" value="Genomic_DNA"/>
</dbReference>
<name>A0ABN3IYK0_9ACTN</name>